<reference evidence="2" key="1">
    <citation type="submission" date="2025-08" db="UniProtKB">
        <authorList>
            <consortium name="Ensembl"/>
        </authorList>
    </citation>
    <scope>IDENTIFICATION</scope>
</reference>
<dbReference type="PANTHER" id="PTHR11220:SF1">
    <property type="entry name" value="HEME-BINDING PROTEIN 2"/>
    <property type="match status" value="1"/>
</dbReference>
<protein>
    <submittedName>
        <fullName evidence="2">Uncharacterized protein</fullName>
    </submittedName>
</protein>
<dbReference type="InterPro" id="IPR006917">
    <property type="entry name" value="SOUL_heme-bd"/>
</dbReference>
<dbReference type="PANTHER" id="PTHR11220">
    <property type="entry name" value="HEME-BINDING PROTEIN-RELATED"/>
    <property type="match status" value="1"/>
</dbReference>
<proteinExistence type="inferred from homology"/>
<evidence type="ECO:0000313" key="2">
    <source>
        <dbReference type="Ensembl" id="ENSOKIP00005016907.1"/>
    </source>
</evidence>
<organism evidence="2 3">
    <name type="scientific">Oncorhynchus kisutch</name>
    <name type="common">Coho salmon</name>
    <name type="synonym">Salmo kisutch</name>
    <dbReference type="NCBI Taxonomy" id="8019"/>
    <lineage>
        <taxon>Eukaryota</taxon>
        <taxon>Metazoa</taxon>
        <taxon>Chordata</taxon>
        <taxon>Craniata</taxon>
        <taxon>Vertebrata</taxon>
        <taxon>Euteleostomi</taxon>
        <taxon>Actinopterygii</taxon>
        <taxon>Neopterygii</taxon>
        <taxon>Teleostei</taxon>
        <taxon>Protacanthopterygii</taxon>
        <taxon>Salmoniformes</taxon>
        <taxon>Salmonidae</taxon>
        <taxon>Salmoninae</taxon>
        <taxon>Oncorhynchus</taxon>
    </lineage>
</organism>
<dbReference type="GO" id="GO:0020037">
    <property type="term" value="F:heme binding"/>
    <property type="evidence" value="ECO:0007669"/>
    <property type="project" value="TreeGrafter"/>
</dbReference>
<name>A0A8C7D6M9_ONCKI</name>
<reference evidence="2" key="2">
    <citation type="submission" date="2025-09" db="UniProtKB">
        <authorList>
            <consortium name="Ensembl"/>
        </authorList>
    </citation>
    <scope>IDENTIFICATION</scope>
</reference>
<sequence length="220" mass="25213">MTLTICVYFRVYLAGSVGLLLILTADARVGNSSESSFCTETKECLLCDLVCKNDDYEGSRFESTNEWHIVRHYDSVKWVSTDKEAHLMDKAIVTTFIRLFKYITRSNKAGINIDMTVPVIVEETKRISRSFVYTLSFVMPSAHHMTPPQPTDDKVYFTDMSDMKVYVRSYGGWMMAASIKTSFPPIFCLKSFNSMLLKRQLDKVQATYNKDYNSPAGYDR</sequence>
<dbReference type="Ensembl" id="ENSOKIT00005017996.1">
    <property type="protein sequence ID" value="ENSOKIP00005016907.1"/>
    <property type="gene ID" value="ENSOKIG00005007463.1"/>
</dbReference>
<dbReference type="AlphaFoldDB" id="A0A8C7D6M9"/>
<comment type="similarity">
    <text evidence="1">Belongs to the HEBP family.</text>
</comment>
<accession>A0A8C7D6M9</accession>
<dbReference type="InterPro" id="IPR011256">
    <property type="entry name" value="Reg_factor_effector_dom_sf"/>
</dbReference>
<dbReference type="SUPFAM" id="SSF55136">
    <property type="entry name" value="Probable bacterial effector-binding domain"/>
    <property type="match status" value="1"/>
</dbReference>
<dbReference type="Gene3D" id="3.20.80.10">
    <property type="entry name" value="Regulatory factor, effector binding domain"/>
    <property type="match status" value="1"/>
</dbReference>
<keyword evidence="3" id="KW-1185">Reference proteome</keyword>
<evidence type="ECO:0000313" key="3">
    <source>
        <dbReference type="Proteomes" id="UP000694557"/>
    </source>
</evidence>
<dbReference type="GeneTree" id="ENSGT00940000163377"/>
<dbReference type="Proteomes" id="UP000694557">
    <property type="component" value="Unassembled WGS sequence"/>
</dbReference>
<evidence type="ECO:0000256" key="1">
    <source>
        <dbReference type="ARBA" id="ARBA00009817"/>
    </source>
</evidence>
<dbReference type="Pfam" id="PF04832">
    <property type="entry name" value="SOUL"/>
    <property type="match status" value="1"/>
</dbReference>